<dbReference type="Proteomes" id="UP000028549">
    <property type="component" value="Unassembled WGS sequence"/>
</dbReference>
<dbReference type="EMBL" id="JNVC02000001">
    <property type="protein sequence ID" value="KEZ54423.1"/>
    <property type="molecule type" value="Genomic_DNA"/>
</dbReference>
<organism evidence="1 2">
    <name type="scientific">Metabacillus indicus</name>
    <name type="common">Bacillus indicus</name>
    <dbReference type="NCBI Taxonomy" id="246786"/>
    <lineage>
        <taxon>Bacteria</taxon>
        <taxon>Bacillati</taxon>
        <taxon>Bacillota</taxon>
        <taxon>Bacilli</taxon>
        <taxon>Bacillales</taxon>
        <taxon>Bacillaceae</taxon>
        <taxon>Metabacillus</taxon>
    </lineage>
</organism>
<reference evidence="1 2" key="1">
    <citation type="journal article" date="2005" name="Int. J. Syst. Evol. Microbiol.">
        <title>Bacillus cibi sp. nov., isolated from jeotgal, a traditional Korean fermented seafood.</title>
        <authorList>
            <person name="Yoon J.H."/>
            <person name="Lee C.H."/>
            <person name="Oh T.K."/>
        </authorList>
    </citation>
    <scope>NUCLEOTIDE SEQUENCE [LARGE SCALE GENOMIC DNA]</scope>
    <source>
        <strain evidence="1 2">DSM 16189</strain>
    </source>
</reference>
<proteinExistence type="predicted"/>
<evidence type="ECO:0000313" key="2">
    <source>
        <dbReference type="Proteomes" id="UP000028549"/>
    </source>
</evidence>
<comment type="caution">
    <text evidence="1">The sequence shown here is derived from an EMBL/GenBank/DDBJ whole genome shotgun (WGS) entry which is preliminary data.</text>
</comment>
<gene>
    <name evidence="1" type="ORF">GS18_0205780</name>
</gene>
<keyword evidence="2" id="KW-1185">Reference proteome</keyword>
<accession>A0A084H4B1</accession>
<dbReference type="AlphaFoldDB" id="A0A084H4B1"/>
<evidence type="ECO:0000313" key="1">
    <source>
        <dbReference type="EMBL" id="KEZ54423.1"/>
    </source>
</evidence>
<name>A0A084H4B1_METID</name>
<sequence length="68" mass="7296">MTCLTKEKDKEDRAVFFLNTDGAALGAADRACRSTMWMHAVRSMTCASTAGVHPVSVIVHLSNASAQK</sequence>
<dbReference type="STRING" id="246786.GS18_0205780"/>
<protein>
    <submittedName>
        <fullName evidence="1">Uncharacterized protein</fullName>
    </submittedName>
</protein>